<dbReference type="EMBL" id="CAADFR010000017">
    <property type="protein sequence ID" value="VFK37612.1"/>
    <property type="molecule type" value="Genomic_DNA"/>
</dbReference>
<evidence type="ECO:0000256" key="1">
    <source>
        <dbReference type="SAM" id="Phobius"/>
    </source>
</evidence>
<keyword evidence="1" id="KW-0812">Transmembrane</keyword>
<feature type="transmembrane region" description="Helical" evidence="1">
    <location>
        <begin position="12"/>
        <end position="32"/>
    </location>
</feature>
<organism evidence="3">
    <name type="scientific">Candidatus Kentrum sp. SD</name>
    <dbReference type="NCBI Taxonomy" id="2126332"/>
    <lineage>
        <taxon>Bacteria</taxon>
        <taxon>Pseudomonadati</taxon>
        <taxon>Pseudomonadota</taxon>
        <taxon>Gammaproteobacteria</taxon>
        <taxon>Candidatus Kentrum</taxon>
    </lineage>
</organism>
<evidence type="ECO:0000313" key="2">
    <source>
        <dbReference type="EMBL" id="VFK37612.1"/>
    </source>
</evidence>
<dbReference type="EMBL" id="CAADFU010000011">
    <property type="protein sequence ID" value="VFK41292.1"/>
    <property type="molecule type" value="Genomic_DNA"/>
</dbReference>
<reference evidence="3" key="1">
    <citation type="submission" date="2019-02" db="EMBL/GenBank/DDBJ databases">
        <authorList>
            <person name="Gruber-Vodicka R. H."/>
            <person name="Seah K. B. B."/>
        </authorList>
    </citation>
    <scope>NUCLEOTIDE SEQUENCE</scope>
    <source>
        <strain evidence="3">BECK_S1320</strain>
        <strain evidence="2">BECK_S1321</strain>
    </source>
</reference>
<dbReference type="AlphaFoldDB" id="A0A450YIA3"/>
<protein>
    <submittedName>
        <fullName evidence="3">Uncharacterized protein</fullName>
    </submittedName>
</protein>
<accession>A0A450YIA3</accession>
<sequence length="107" mass="12297">MHTFLTLPRIIRIARTFLVTICIISHILGFMVKKITPIWLRHLKKPKHYMSSTSDPTPMSWIRPRGAKITRVMLHPNVRVEHLERANNPPVIPRLANAGWGCVVPTC</sequence>
<gene>
    <name evidence="3" type="ORF">BECKSD772E_GA0070983_101111</name>
    <name evidence="2" type="ORF">BECKSD772F_GA0070984_101716</name>
</gene>
<keyword evidence="1" id="KW-0472">Membrane</keyword>
<name>A0A450YIA3_9GAMM</name>
<keyword evidence="1" id="KW-1133">Transmembrane helix</keyword>
<evidence type="ECO:0000313" key="3">
    <source>
        <dbReference type="EMBL" id="VFK41292.1"/>
    </source>
</evidence>
<proteinExistence type="predicted"/>